<name>A0A8X7QTT6_BRACI</name>
<gene>
    <name evidence="1" type="ORF">Bca52824_059130</name>
</gene>
<proteinExistence type="predicted"/>
<dbReference type="Proteomes" id="UP000886595">
    <property type="component" value="Unassembled WGS sequence"/>
</dbReference>
<organism evidence="1 2">
    <name type="scientific">Brassica carinata</name>
    <name type="common">Ethiopian mustard</name>
    <name type="synonym">Abyssinian cabbage</name>
    <dbReference type="NCBI Taxonomy" id="52824"/>
    <lineage>
        <taxon>Eukaryota</taxon>
        <taxon>Viridiplantae</taxon>
        <taxon>Streptophyta</taxon>
        <taxon>Embryophyta</taxon>
        <taxon>Tracheophyta</taxon>
        <taxon>Spermatophyta</taxon>
        <taxon>Magnoliopsida</taxon>
        <taxon>eudicotyledons</taxon>
        <taxon>Gunneridae</taxon>
        <taxon>Pentapetalae</taxon>
        <taxon>rosids</taxon>
        <taxon>malvids</taxon>
        <taxon>Brassicales</taxon>
        <taxon>Brassicaceae</taxon>
        <taxon>Brassiceae</taxon>
        <taxon>Brassica</taxon>
    </lineage>
</organism>
<protein>
    <submittedName>
        <fullName evidence="1">Uncharacterized protein</fullName>
    </submittedName>
</protein>
<sequence length="109" mass="12240">MLGVHPKSNHRSIIKKTKRCGLVQWKIASGSLHFHLHGFIEGRKFSTATRSTLGKASDGFNGLRIIHGESRFKVLMDSLWNKEIAGCYTRDGFIQVLQVGRTQLCRIGC</sequence>
<evidence type="ECO:0000313" key="2">
    <source>
        <dbReference type="Proteomes" id="UP000886595"/>
    </source>
</evidence>
<dbReference type="AlphaFoldDB" id="A0A8X7QTT6"/>
<accession>A0A8X7QTT6</accession>
<comment type="caution">
    <text evidence="1">The sequence shown here is derived from an EMBL/GenBank/DDBJ whole genome shotgun (WGS) entry which is preliminary data.</text>
</comment>
<dbReference type="EMBL" id="JAAMPC010000012">
    <property type="protein sequence ID" value="KAG2276575.1"/>
    <property type="molecule type" value="Genomic_DNA"/>
</dbReference>
<keyword evidence="2" id="KW-1185">Reference proteome</keyword>
<reference evidence="1 2" key="1">
    <citation type="submission" date="2020-02" db="EMBL/GenBank/DDBJ databases">
        <authorList>
            <person name="Ma Q."/>
            <person name="Huang Y."/>
            <person name="Song X."/>
            <person name="Pei D."/>
        </authorList>
    </citation>
    <scope>NUCLEOTIDE SEQUENCE [LARGE SCALE GENOMIC DNA]</scope>
    <source>
        <strain evidence="1">Sxm20200214</strain>
        <tissue evidence="1">Leaf</tissue>
    </source>
</reference>
<evidence type="ECO:0000313" key="1">
    <source>
        <dbReference type="EMBL" id="KAG2276575.1"/>
    </source>
</evidence>